<dbReference type="Proteomes" id="UP001497480">
    <property type="component" value="Unassembled WGS sequence"/>
</dbReference>
<evidence type="ECO:0000313" key="3">
    <source>
        <dbReference type="EMBL" id="CAL0318585.1"/>
    </source>
</evidence>
<protein>
    <recommendedName>
        <fullName evidence="2">DUF7734 domain-containing protein</fullName>
    </recommendedName>
</protein>
<organism evidence="3 4">
    <name type="scientific">Lupinus luteus</name>
    <name type="common">European yellow lupine</name>
    <dbReference type="NCBI Taxonomy" id="3873"/>
    <lineage>
        <taxon>Eukaryota</taxon>
        <taxon>Viridiplantae</taxon>
        <taxon>Streptophyta</taxon>
        <taxon>Embryophyta</taxon>
        <taxon>Tracheophyta</taxon>
        <taxon>Spermatophyta</taxon>
        <taxon>Magnoliopsida</taxon>
        <taxon>eudicotyledons</taxon>
        <taxon>Gunneridae</taxon>
        <taxon>Pentapetalae</taxon>
        <taxon>rosids</taxon>
        <taxon>fabids</taxon>
        <taxon>Fabales</taxon>
        <taxon>Fabaceae</taxon>
        <taxon>Papilionoideae</taxon>
        <taxon>50 kb inversion clade</taxon>
        <taxon>genistoids sensu lato</taxon>
        <taxon>core genistoids</taxon>
        <taxon>Genisteae</taxon>
        <taxon>Lupinus</taxon>
    </lineage>
</organism>
<reference evidence="3 4" key="1">
    <citation type="submission" date="2024-03" db="EMBL/GenBank/DDBJ databases">
        <authorList>
            <person name="Martinez-Hernandez J."/>
        </authorList>
    </citation>
    <scope>NUCLEOTIDE SEQUENCE [LARGE SCALE GENOMIC DNA]</scope>
</reference>
<evidence type="ECO:0000256" key="1">
    <source>
        <dbReference type="SAM" id="MobiDB-lite"/>
    </source>
</evidence>
<comment type="caution">
    <text evidence="3">The sequence shown here is derived from an EMBL/GenBank/DDBJ whole genome shotgun (WGS) entry which is preliminary data.</text>
</comment>
<accession>A0AAV1XBF7</accession>
<evidence type="ECO:0000313" key="4">
    <source>
        <dbReference type="Proteomes" id="UP001497480"/>
    </source>
</evidence>
<dbReference type="GO" id="GO:0009507">
    <property type="term" value="C:chloroplast"/>
    <property type="evidence" value="ECO:0007669"/>
    <property type="project" value="TreeGrafter"/>
</dbReference>
<sequence length="235" mass="25874">MVIGCGVAVQPLLFGRTRCYFAPRTTVPPVGAAWPCLATLRGSTGVMVVLRVEPSLPRLQRVLSFYRKTPIYGIIVFYKASYCGVATVTSDRVTDTTTTTAHYAVSGVATVVGRARENGGPTKSNEKDEDEDGEDDEYGHNEEITKLEFYTQSTRGEALLVHALVDHEEVDVLIFKGFSSCLSYSTSPDPTRSIIPARAVIKSIDRIKGPFNPTNIEYLQKGVTWEEFKTNLLSN</sequence>
<dbReference type="Pfam" id="PF24869">
    <property type="entry name" value="DUF7734"/>
    <property type="match status" value="1"/>
</dbReference>
<dbReference type="PANTHER" id="PTHR36729:SF2">
    <property type="entry name" value="EXPRESSED PROTEIN"/>
    <property type="match status" value="1"/>
</dbReference>
<dbReference type="AlphaFoldDB" id="A0AAV1XBF7"/>
<dbReference type="EMBL" id="CAXHTB010000013">
    <property type="protein sequence ID" value="CAL0318585.1"/>
    <property type="molecule type" value="Genomic_DNA"/>
</dbReference>
<evidence type="ECO:0000259" key="2">
    <source>
        <dbReference type="Pfam" id="PF24869"/>
    </source>
</evidence>
<keyword evidence="4" id="KW-1185">Reference proteome</keyword>
<dbReference type="PANTHER" id="PTHR36729">
    <property type="entry name" value="EXPRESSED PROTEIN"/>
    <property type="match status" value="1"/>
</dbReference>
<feature type="compositionally biased region" description="Acidic residues" evidence="1">
    <location>
        <begin position="127"/>
        <end position="137"/>
    </location>
</feature>
<proteinExistence type="predicted"/>
<feature type="domain" description="DUF7734" evidence="2">
    <location>
        <begin position="145"/>
        <end position="232"/>
    </location>
</feature>
<dbReference type="InterPro" id="IPR056636">
    <property type="entry name" value="DUF7734"/>
</dbReference>
<feature type="region of interest" description="Disordered" evidence="1">
    <location>
        <begin position="114"/>
        <end position="138"/>
    </location>
</feature>
<gene>
    <name evidence="3" type="ORF">LLUT_LOCUS19645</name>
</gene>
<name>A0AAV1XBF7_LUPLU</name>